<dbReference type="RefSeq" id="WP_072752872.1">
    <property type="nucleotide sequence ID" value="NZ_FOAW01000024.1"/>
</dbReference>
<dbReference type="InterPro" id="IPR051262">
    <property type="entry name" value="SMP-30/CGR1_Lactonase"/>
</dbReference>
<dbReference type="OrthoDB" id="2633250at2"/>
<organism evidence="4 5">
    <name type="scientific">Rhodococcus maanshanensis</name>
    <dbReference type="NCBI Taxonomy" id="183556"/>
    <lineage>
        <taxon>Bacteria</taxon>
        <taxon>Bacillati</taxon>
        <taxon>Actinomycetota</taxon>
        <taxon>Actinomycetes</taxon>
        <taxon>Mycobacteriales</taxon>
        <taxon>Nocardiaceae</taxon>
        <taxon>Rhodococcus</taxon>
    </lineage>
</organism>
<dbReference type="Pfam" id="PF08450">
    <property type="entry name" value="SGL"/>
    <property type="match status" value="1"/>
</dbReference>
<keyword evidence="5" id="KW-1185">Reference proteome</keyword>
<protein>
    <submittedName>
        <fullName evidence="4">Sugar lactone lactonase YvrE</fullName>
    </submittedName>
</protein>
<dbReference type="EMBL" id="FOAW01000024">
    <property type="protein sequence ID" value="SEM16167.1"/>
    <property type="molecule type" value="Genomic_DNA"/>
</dbReference>
<evidence type="ECO:0000259" key="3">
    <source>
        <dbReference type="Pfam" id="PF08450"/>
    </source>
</evidence>
<dbReference type="GO" id="GO:0016787">
    <property type="term" value="F:hydrolase activity"/>
    <property type="evidence" value="ECO:0007669"/>
    <property type="project" value="UniProtKB-KW"/>
</dbReference>
<dbReference type="SUPFAM" id="SSF63829">
    <property type="entry name" value="Calcium-dependent phosphotriesterase"/>
    <property type="match status" value="1"/>
</dbReference>
<name>A0A1H7W5A4_9NOCA</name>
<dbReference type="Gene3D" id="2.120.10.30">
    <property type="entry name" value="TolB, C-terminal domain"/>
    <property type="match status" value="1"/>
</dbReference>
<accession>A0A1H7W5A4</accession>
<comment type="similarity">
    <text evidence="1">Belongs to the SMP-30/CGR1 family.</text>
</comment>
<proteinExistence type="inferred from homology"/>
<reference evidence="5" key="1">
    <citation type="submission" date="2016-10" db="EMBL/GenBank/DDBJ databases">
        <authorList>
            <person name="Varghese N."/>
            <person name="Submissions S."/>
        </authorList>
    </citation>
    <scope>NUCLEOTIDE SEQUENCE [LARGE SCALE GENOMIC DNA]</scope>
    <source>
        <strain evidence="5">DSM 44675</strain>
    </source>
</reference>
<dbReference type="AlphaFoldDB" id="A0A1H7W5A4"/>
<dbReference type="InterPro" id="IPR011042">
    <property type="entry name" value="6-blade_b-propeller_TolB-like"/>
</dbReference>
<dbReference type="InterPro" id="IPR013658">
    <property type="entry name" value="SGL"/>
</dbReference>
<evidence type="ECO:0000313" key="4">
    <source>
        <dbReference type="EMBL" id="SEM16167.1"/>
    </source>
</evidence>
<evidence type="ECO:0000256" key="2">
    <source>
        <dbReference type="ARBA" id="ARBA00022801"/>
    </source>
</evidence>
<evidence type="ECO:0000313" key="5">
    <source>
        <dbReference type="Proteomes" id="UP000198677"/>
    </source>
</evidence>
<dbReference type="PANTHER" id="PTHR47572:SF4">
    <property type="entry name" value="LACTONASE DRP35"/>
    <property type="match status" value="1"/>
</dbReference>
<keyword evidence="2" id="KW-0378">Hydrolase</keyword>
<dbReference type="Proteomes" id="UP000198677">
    <property type="component" value="Unassembled WGS sequence"/>
</dbReference>
<gene>
    <name evidence="4" type="ORF">SAMN05444583_12471</name>
</gene>
<feature type="domain" description="SMP-30/Gluconolactonase/LRE-like region" evidence="3">
    <location>
        <begin position="10"/>
        <end position="252"/>
    </location>
</feature>
<dbReference type="PANTHER" id="PTHR47572">
    <property type="entry name" value="LIPOPROTEIN-RELATED"/>
    <property type="match status" value="1"/>
</dbReference>
<sequence>MDTLVEGLTFPDGARWHDRHLWFSDTHAGEVLAYDPVTGALNTMAEVPGRPAGLGFLPDGRLLIASTRDLLVLRRESDGTLVVHADLSGIATWYLHDMCVDRFGRAYVGNAGDGSDPPRPPRPADLAMIEPDGTVHDVATAMVLAGGMVVTSDGTTLIVAESRSTPGRLTGFTIEPDGGLEQRRVIAEFDATVQPDGLAIDAEDGVWVASPFGDEIFRVDADGAITDRLSAPNPYSLALGGPDGRDLFVCTAQTWVPEEAERDRGGAVRRVRVRVPAPQA</sequence>
<evidence type="ECO:0000256" key="1">
    <source>
        <dbReference type="ARBA" id="ARBA00008853"/>
    </source>
</evidence>